<organism evidence="1 2">
    <name type="scientific">Trifolium medium</name>
    <dbReference type="NCBI Taxonomy" id="97028"/>
    <lineage>
        <taxon>Eukaryota</taxon>
        <taxon>Viridiplantae</taxon>
        <taxon>Streptophyta</taxon>
        <taxon>Embryophyta</taxon>
        <taxon>Tracheophyta</taxon>
        <taxon>Spermatophyta</taxon>
        <taxon>Magnoliopsida</taxon>
        <taxon>eudicotyledons</taxon>
        <taxon>Gunneridae</taxon>
        <taxon>Pentapetalae</taxon>
        <taxon>rosids</taxon>
        <taxon>fabids</taxon>
        <taxon>Fabales</taxon>
        <taxon>Fabaceae</taxon>
        <taxon>Papilionoideae</taxon>
        <taxon>50 kb inversion clade</taxon>
        <taxon>NPAAA clade</taxon>
        <taxon>Hologalegina</taxon>
        <taxon>IRL clade</taxon>
        <taxon>Trifolieae</taxon>
        <taxon>Trifolium</taxon>
    </lineage>
</organism>
<evidence type="ECO:0000313" key="1">
    <source>
        <dbReference type="EMBL" id="MCI73876.1"/>
    </source>
</evidence>
<name>A0A392UN60_9FABA</name>
<sequence>SVDVSGGGKNEGDPPADPMVAEFWNDTVQTALLPRNEDDRPQNISVEYALKFR</sequence>
<protein>
    <submittedName>
        <fullName evidence="1">Uncharacterized protein</fullName>
    </submittedName>
</protein>
<feature type="non-terminal residue" evidence="1">
    <location>
        <position position="1"/>
    </location>
</feature>
<dbReference type="EMBL" id="LXQA010848399">
    <property type="protein sequence ID" value="MCI73876.1"/>
    <property type="molecule type" value="Genomic_DNA"/>
</dbReference>
<dbReference type="Proteomes" id="UP000265520">
    <property type="component" value="Unassembled WGS sequence"/>
</dbReference>
<reference evidence="1 2" key="1">
    <citation type="journal article" date="2018" name="Front. Plant Sci.">
        <title>Red Clover (Trifolium pratense) and Zigzag Clover (T. medium) - A Picture of Genomic Similarities and Differences.</title>
        <authorList>
            <person name="Dluhosova J."/>
            <person name="Istvanek J."/>
            <person name="Nedelnik J."/>
            <person name="Repkova J."/>
        </authorList>
    </citation>
    <scope>NUCLEOTIDE SEQUENCE [LARGE SCALE GENOMIC DNA]</scope>
    <source>
        <strain evidence="2">cv. 10/8</strain>
        <tissue evidence="1">Leaf</tissue>
    </source>
</reference>
<proteinExistence type="predicted"/>
<evidence type="ECO:0000313" key="2">
    <source>
        <dbReference type="Proteomes" id="UP000265520"/>
    </source>
</evidence>
<comment type="caution">
    <text evidence="1">The sequence shown here is derived from an EMBL/GenBank/DDBJ whole genome shotgun (WGS) entry which is preliminary data.</text>
</comment>
<accession>A0A392UN60</accession>
<keyword evidence="2" id="KW-1185">Reference proteome</keyword>
<dbReference type="AlphaFoldDB" id="A0A392UN60"/>